<feature type="domain" description="Activator of Hsp90 ATPase homologue 1/2-like C-terminal" evidence="2">
    <location>
        <begin position="21"/>
        <end position="147"/>
    </location>
</feature>
<evidence type="ECO:0000259" key="2">
    <source>
        <dbReference type="Pfam" id="PF08327"/>
    </source>
</evidence>
<dbReference type="Gene3D" id="3.30.530.20">
    <property type="match status" value="1"/>
</dbReference>
<organism evidence="3 4">
    <name type="scientific">Chelativorans salis</name>
    <dbReference type="NCBI Taxonomy" id="2978478"/>
    <lineage>
        <taxon>Bacteria</taxon>
        <taxon>Pseudomonadati</taxon>
        <taxon>Pseudomonadota</taxon>
        <taxon>Alphaproteobacteria</taxon>
        <taxon>Hyphomicrobiales</taxon>
        <taxon>Phyllobacteriaceae</taxon>
        <taxon>Chelativorans</taxon>
    </lineage>
</organism>
<evidence type="ECO:0000313" key="3">
    <source>
        <dbReference type="EMBL" id="MCT7374762.1"/>
    </source>
</evidence>
<dbReference type="Proteomes" id="UP001320831">
    <property type="component" value="Unassembled WGS sequence"/>
</dbReference>
<evidence type="ECO:0000313" key="4">
    <source>
        <dbReference type="Proteomes" id="UP001320831"/>
    </source>
</evidence>
<proteinExistence type="inferred from homology"/>
<accession>A0ABT2LK11</accession>
<name>A0ABT2LK11_9HYPH</name>
<dbReference type="EMBL" id="JAOCZP010000002">
    <property type="protein sequence ID" value="MCT7374762.1"/>
    <property type="molecule type" value="Genomic_DNA"/>
</dbReference>
<reference evidence="3 4" key="1">
    <citation type="submission" date="2022-09" db="EMBL/GenBank/DDBJ databases">
        <title>Chelativorans salina sp. nov., a novel slightly halophilic bacterium isolated from a saline lake sediment enrichment.</title>
        <authorList>
            <person name="Gao L."/>
            <person name="Fang B.-Z."/>
            <person name="Li W.-J."/>
        </authorList>
    </citation>
    <scope>NUCLEOTIDE SEQUENCE [LARGE SCALE GENOMIC DNA]</scope>
    <source>
        <strain evidence="3 4">EGI FJ00035</strain>
    </source>
</reference>
<dbReference type="InterPro" id="IPR013538">
    <property type="entry name" value="ASHA1/2-like_C"/>
</dbReference>
<evidence type="ECO:0000256" key="1">
    <source>
        <dbReference type="ARBA" id="ARBA00006817"/>
    </source>
</evidence>
<dbReference type="Pfam" id="PF08327">
    <property type="entry name" value="AHSA1"/>
    <property type="match status" value="1"/>
</dbReference>
<comment type="similarity">
    <text evidence="1">Belongs to the AHA1 family.</text>
</comment>
<comment type="caution">
    <text evidence="3">The sequence shown here is derived from an EMBL/GenBank/DDBJ whole genome shotgun (WGS) entry which is preliminary data.</text>
</comment>
<sequence>MNRTTTATQDLALSITRVFEAPCSLVFRVWSTPEHLARWWGPKDFSVPSVKTDFREGGAWRTCIRSPEGQDYWANGVYREISEPHRIVFTFTWEEENAMETVVTVTLEEMGEKTRLTFHQTPFPTPESRDSHMEGWEECMDRLGAYVTAQKEEMG</sequence>
<dbReference type="SUPFAM" id="SSF55961">
    <property type="entry name" value="Bet v1-like"/>
    <property type="match status" value="1"/>
</dbReference>
<dbReference type="RefSeq" id="WP_260901265.1">
    <property type="nucleotide sequence ID" value="NZ_JAOCZP010000002.1"/>
</dbReference>
<protein>
    <submittedName>
        <fullName evidence="3">SRPBCC domain-containing protein</fullName>
    </submittedName>
</protein>
<dbReference type="InterPro" id="IPR023393">
    <property type="entry name" value="START-like_dom_sf"/>
</dbReference>
<gene>
    <name evidence="3" type="ORF">N5A92_06900</name>
</gene>
<keyword evidence="4" id="KW-1185">Reference proteome</keyword>